<evidence type="ECO:0000256" key="2">
    <source>
        <dbReference type="ARBA" id="ARBA00022738"/>
    </source>
</evidence>
<evidence type="ECO:0000256" key="1">
    <source>
        <dbReference type="ARBA" id="ARBA00022549"/>
    </source>
</evidence>
<name>Q112H2_TRIEI</name>
<dbReference type="eggNOG" id="COG1413">
    <property type="taxonomic scope" value="Bacteria"/>
</dbReference>
<keyword evidence="3" id="KW-0456">Lyase</keyword>
<dbReference type="InterPro" id="IPR016024">
    <property type="entry name" value="ARM-type_fold"/>
</dbReference>
<dbReference type="STRING" id="203124.Tery_2382"/>
<organism evidence="3">
    <name type="scientific">Trichodesmium erythraeum (strain IMS101)</name>
    <dbReference type="NCBI Taxonomy" id="203124"/>
    <lineage>
        <taxon>Bacteria</taxon>
        <taxon>Bacillati</taxon>
        <taxon>Cyanobacteriota</taxon>
        <taxon>Cyanophyceae</taxon>
        <taxon>Oscillatoriophycideae</taxon>
        <taxon>Oscillatoriales</taxon>
        <taxon>Microcoleaceae</taxon>
        <taxon>Trichodesmium</taxon>
    </lineage>
</organism>
<proteinExistence type="predicted"/>
<dbReference type="AlphaFoldDB" id="Q112H2"/>
<keyword evidence="1" id="KW-0042">Antenna complex</keyword>
<dbReference type="SUPFAM" id="SSF48371">
    <property type="entry name" value="ARM repeat"/>
    <property type="match status" value="1"/>
</dbReference>
<dbReference type="Pfam" id="PF13646">
    <property type="entry name" value="HEAT_2"/>
    <property type="match status" value="2"/>
</dbReference>
<dbReference type="EMBL" id="CP000393">
    <property type="protein sequence ID" value="ABG51602.1"/>
    <property type="molecule type" value="Genomic_DNA"/>
</dbReference>
<dbReference type="SMART" id="SM00567">
    <property type="entry name" value="EZ_HEAT"/>
    <property type="match status" value="5"/>
</dbReference>
<dbReference type="Gene3D" id="1.25.10.10">
    <property type="entry name" value="Leucine-rich Repeat Variant"/>
    <property type="match status" value="2"/>
</dbReference>
<dbReference type="InterPro" id="IPR004155">
    <property type="entry name" value="PBS_lyase_HEAT"/>
</dbReference>
<dbReference type="PANTHER" id="PTHR12697:SF5">
    <property type="entry name" value="DEOXYHYPUSINE HYDROXYLASE"/>
    <property type="match status" value="1"/>
</dbReference>
<dbReference type="HOGENOM" id="CLU_101012_0_1_3"/>
<dbReference type="KEGG" id="ter:Tery_2382"/>
<dbReference type="GO" id="GO:0019135">
    <property type="term" value="F:deoxyhypusine monooxygenase activity"/>
    <property type="evidence" value="ECO:0007669"/>
    <property type="project" value="TreeGrafter"/>
</dbReference>
<sequence length="234" mass="26283">MLVYVKKGKQNSQIIMEIKQIQVYLKSSDSQERLKALTELRNYESEIVVPLLKTRQQDPEFLVRSFVAMGLGNKRTPEGFKILLEMMQNDPDYNVRAEAANSLSKFGAQAIPFLVEKFRQDNNWLMRRSILAPLIDMPFPEALYEVCMCAIADEDTTVQEVAISALGKLAGTKKETEALQKLLAFVSAESWNIRLRAAQGLGKFDVPQAKAALNYLSKDDNYKVVAAALESSLS</sequence>
<gene>
    <name evidence="3" type="ordered locus">Tery_2382</name>
</gene>
<accession>Q112H2</accession>
<dbReference type="GO" id="GO:0016829">
    <property type="term" value="F:lyase activity"/>
    <property type="evidence" value="ECO:0007669"/>
    <property type="project" value="UniProtKB-KW"/>
</dbReference>
<evidence type="ECO:0000313" key="3">
    <source>
        <dbReference type="EMBL" id="ABG51602.1"/>
    </source>
</evidence>
<reference evidence="3" key="1">
    <citation type="submission" date="2006-06" db="EMBL/GenBank/DDBJ databases">
        <title>Complete sequence of Trichodesmium erythraeum IMS101.</title>
        <authorList>
            <consortium name="US DOE Joint Genome Institute"/>
            <person name="Copeland A."/>
            <person name="Lucas S."/>
            <person name="Lapidus A."/>
            <person name="Barry K."/>
            <person name="Detter J.C."/>
            <person name="Glavina del Rio T."/>
            <person name="Hammon N."/>
            <person name="Israni S."/>
            <person name="Dalin E."/>
            <person name="Tice H."/>
            <person name="Pitluck S."/>
            <person name="Kiss H."/>
            <person name="Munk A.C."/>
            <person name="Brettin T."/>
            <person name="Bruce D."/>
            <person name="Han C."/>
            <person name="Tapia R."/>
            <person name="Gilna P."/>
            <person name="Schmutz J."/>
            <person name="Larimer F."/>
            <person name="Land M."/>
            <person name="Hauser L."/>
            <person name="Kyrpides N."/>
            <person name="Kim E."/>
            <person name="Richardson P."/>
        </authorList>
    </citation>
    <scope>NUCLEOTIDE SEQUENCE [LARGE SCALE GENOMIC DNA]</scope>
    <source>
        <strain evidence="3">IMS101</strain>
    </source>
</reference>
<dbReference type="GO" id="GO:0030089">
    <property type="term" value="C:phycobilisome"/>
    <property type="evidence" value="ECO:0007669"/>
    <property type="project" value="UniProtKB-KW"/>
</dbReference>
<dbReference type="PANTHER" id="PTHR12697">
    <property type="entry name" value="PBS LYASE HEAT-LIKE PROTEIN"/>
    <property type="match status" value="1"/>
</dbReference>
<dbReference type="InterPro" id="IPR011989">
    <property type="entry name" value="ARM-like"/>
</dbReference>
<keyword evidence="2" id="KW-0605">Phycobilisome</keyword>
<protein>
    <submittedName>
        <fullName evidence="3">PBS lyase HEAT-like repeat</fullName>
    </submittedName>
</protein>